<organism evidence="10 11">
    <name type="scientific">Clytia hemisphaerica</name>
    <dbReference type="NCBI Taxonomy" id="252671"/>
    <lineage>
        <taxon>Eukaryota</taxon>
        <taxon>Metazoa</taxon>
        <taxon>Cnidaria</taxon>
        <taxon>Hydrozoa</taxon>
        <taxon>Hydroidolina</taxon>
        <taxon>Leptothecata</taxon>
        <taxon>Obeliida</taxon>
        <taxon>Clytiidae</taxon>
        <taxon>Clytia</taxon>
    </lineage>
</organism>
<dbReference type="InterPro" id="IPR050932">
    <property type="entry name" value="TM2D1-3-like"/>
</dbReference>
<keyword evidence="6 8" id="KW-0472">Membrane</keyword>
<feature type="transmembrane region" description="Helical" evidence="8">
    <location>
        <begin position="126"/>
        <end position="146"/>
    </location>
</feature>
<dbReference type="PANTHER" id="PTHR21016:SF1">
    <property type="entry name" value="TM2 DOMAIN-CONTAINING PROTEIN 1"/>
    <property type="match status" value="1"/>
</dbReference>
<evidence type="ECO:0000256" key="3">
    <source>
        <dbReference type="ARBA" id="ARBA00022692"/>
    </source>
</evidence>
<dbReference type="EnsemblMetazoa" id="CLYHEMT007317.1">
    <property type="protein sequence ID" value="CLYHEMP007317.1"/>
    <property type="gene ID" value="CLYHEMG007317"/>
</dbReference>
<evidence type="ECO:0000259" key="9">
    <source>
        <dbReference type="Pfam" id="PF05154"/>
    </source>
</evidence>
<name>A0A7M5V4A7_9CNID</name>
<dbReference type="AlphaFoldDB" id="A0A7M5V4A7"/>
<evidence type="ECO:0000256" key="2">
    <source>
        <dbReference type="ARBA" id="ARBA00008284"/>
    </source>
</evidence>
<evidence type="ECO:0000313" key="10">
    <source>
        <dbReference type="EnsemblMetazoa" id="CLYHEMP007317.1"/>
    </source>
</evidence>
<comment type="similarity">
    <text evidence="2">Belongs to the TM2 family.</text>
</comment>
<protein>
    <recommendedName>
        <fullName evidence="9">TM2 domain-containing protein</fullName>
    </recommendedName>
</protein>
<evidence type="ECO:0000256" key="8">
    <source>
        <dbReference type="SAM" id="Phobius"/>
    </source>
</evidence>
<keyword evidence="4" id="KW-0732">Signal</keyword>
<dbReference type="InterPro" id="IPR007829">
    <property type="entry name" value="TM2"/>
</dbReference>
<keyword evidence="7" id="KW-0325">Glycoprotein</keyword>
<evidence type="ECO:0000256" key="6">
    <source>
        <dbReference type="ARBA" id="ARBA00023136"/>
    </source>
</evidence>
<dbReference type="OrthoDB" id="5804096at2759"/>
<evidence type="ECO:0000256" key="1">
    <source>
        <dbReference type="ARBA" id="ARBA00004141"/>
    </source>
</evidence>
<keyword evidence="3 8" id="KW-0812">Transmembrane</keyword>
<dbReference type="Pfam" id="PF05154">
    <property type="entry name" value="TM2"/>
    <property type="match status" value="1"/>
</dbReference>
<evidence type="ECO:0000256" key="4">
    <source>
        <dbReference type="ARBA" id="ARBA00022729"/>
    </source>
</evidence>
<comment type="subcellular location">
    <subcellularLocation>
        <location evidence="1">Membrane</location>
        <topology evidence="1">Multi-pass membrane protein</topology>
    </subcellularLocation>
</comment>
<feature type="domain" description="TM2" evidence="9">
    <location>
        <begin position="122"/>
        <end position="171"/>
    </location>
</feature>
<dbReference type="Proteomes" id="UP000594262">
    <property type="component" value="Unplaced"/>
</dbReference>
<evidence type="ECO:0000256" key="7">
    <source>
        <dbReference type="ARBA" id="ARBA00023180"/>
    </source>
</evidence>
<keyword evidence="5 8" id="KW-1133">Transmembrane helix</keyword>
<feature type="transmembrane region" description="Helical" evidence="8">
    <location>
        <begin position="152"/>
        <end position="174"/>
    </location>
</feature>
<dbReference type="PANTHER" id="PTHR21016">
    <property type="entry name" value="BETA-AMYLOID BINDING PROTEIN-RELATED"/>
    <property type="match status" value="1"/>
</dbReference>
<evidence type="ECO:0000256" key="5">
    <source>
        <dbReference type="ARBA" id="ARBA00022989"/>
    </source>
</evidence>
<evidence type="ECO:0000313" key="11">
    <source>
        <dbReference type="Proteomes" id="UP000594262"/>
    </source>
</evidence>
<reference evidence="10" key="1">
    <citation type="submission" date="2021-01" db="UniProtKB">
        <authorList>
            <consortium name="EnsemblMetazoa"/>
        </authorList>
    </citation>
    <scope>IDENTIFICATION</scope>
</reference>
<sequence length="209" mass="24102">MLVCHQFVKNDRNNNLYRSMIFFITKLYILLFCSKFQMKNQLLIFASLLQIVYCLQCEELLPGQYFCEEPAIDTDTQAEVGCQPNKTVKVPCHIAQGIQCDGDIIKGNETGFYREVPCRYVNGKSFATALLLSIFLGVFGIDRFYLGYPAIGLFKFCTLGFFMIFQFIDVVLIATQILKPADGSDYYMDYFGHRLIPIKYDNDTYWLPP</sequence>
<dbReference type="GO" id="GO:0016020">
    <property type="term" value="C:membrane"/>
    <property type="evidence" value="ECO:0007669"/>
    <property type="project" value="UniProtKB-SubCell"/>
</dbReference>
<proteinExistence type="inferred from homology"/>
<keyword evidence="11" id="KW-1185">Reference proteome</keyword>
<feature type="transmembrane region" description="Helical" evidence="8">
    <location>
        <begin position="16"/>
        <end position="33"/>
    </location>
</feature>
<accession>A0A7M5V4A7</accession>